<dbReference type="EMBL" id="JAINUL010000001">
    <property type="protein sequence ID" value="MCC0093440.1"/>
    <property type="molecule type" value="Genomic_DNA"/>
</dbReference>
<reference evidence="1 2" key="1">
    <citation type="submission" date="2021-08" db="EMBL/GenBank/DDBJ databases">
        <title>Genomic Architecture of Streptomyces flavotricini NGL1 and Streptomyces erythrochromogenes HMS4 With Differential Plant Beneficial attributes and laccase production capabilities.</title>
        <authorList>
            <person name="Salwan R."/>
            <person name="Kaur R."/>
            <person name="Sharma V."/>
        </authorList>
    </citation>
    <scope>NUCLEOTIDE SEQUENCE [LARGE SCALE GENOMIC DNA]</scope>
    <source>
        <strain evidence="1 2">NGL1</strain>
    </source>
</reference>
<comment type="caution">
    <text evidence="1">The sequence shown here is derived from an EMBL/GenBank/DDBJ whole genome shotgun (WGS) entry which is preliminary data.</text>
</comment>
<evidence type="ECO:0000313" key="1">
    <source>
        <dbReference type="EMBL" id="MCC0093440.1"/>
    </source>
</evidence>
<dbReference type="Proteomes" id="UP001520654">
    <property type="component" value="Unassembled WGS sequence"/>
</dbReference>
<evidence type="ECO:0000313" key="2">
    <source>
        <dbReference type="Proteomes" id="UP001520654"/>
    </source>
</evidence>
<accession>A0ABS8DX60</accession>
<proteinExistence type="predicted"/>
<keyword evidence="2" id="KW-1185">Reference proteome</keyword>
<protein>
    <submittedName>
        <fullName evidence="1">DUF418 domain-containing protein</fullName>
    </submittedName>
</protein>
<sequence length="52" mass="5428">MLAGPRGPRLAATSAPAGRMTPTDYLTQPLVLAFVFTGFSVPPSCAVSPRPR</sequence>
<organism evidence="1 2">
    <name type="scientific">Streptomyces flavotricini</name>
    <dbReference type="NCBI Taxonomy" id="66888"/>
    <lineage>
        <taxon>Bacteria</taxon>
        <taxon>Bacillati</taxon>
        <taxon>Actinomycetota</taxon>
        <taxon>Actinomycetes</taxon>
        <taxon>Kitasatosporales</taxon>
        <taxon>Streptomycetaceae</taxon>
        <taxon>Streptomyces</taxon>
    </lineage>
</organism>
<name>A0ABS8DX60_9ACTN</name>
<gene>
    <name evidence="1" type="ORF">K7B10_01235</name>
</gene>